<accession>A0ABW2ZEF9</accession>
<dbReference type="PANTHER" id="PTHR44013:SF1">
    <property type="entry name" value="ZINC-TYPE ALCOHOL DEHYDROGENASE-LIKE PROTEIN C16A3.02C"/>
    <property type="match status" value="1"/>
</dbReference>
<dbReference type="CDD" id="cd05289">
    <property type="entry name" value="MDR_like_2"/>
    <property type="match status" value="1"/>
</dbReference>
<dbReference type="InterPro" id="IPR052733">
    <property type="entry name" value="Chloroplast_QOR"/>
</dbReference>
<name>A0ABW2ZEF9_9SPHI</name>
<evidence type="ECO:0000313" key="2">
    <source>
        <dbReference type="EMBL" id="MFD0764576.1"/>
    </source>
</evidence>
<dbReference type="InterPro" id="IPR011032">
    <property type="entry name" value="GroES-like_sf"/>
</dbReference>
<dbReference type="EMBL" id="JBHTIA010000003">
    <property type="protein sequence ID" value="MFD0764576.1"/>
    <property type="molecule type" value="Genomic_DNA"/>
</dbReference>
<dbReference type="InterPro" id="IPR020843">
    <property type="entry name" value="ER"/>
</dbReference>
<evidence type="ECO:0000259" key="1">
    <source>
        <dbReference type="SMART" id="SM00829"/>
    </source>
</evidence>
<dbReference type="InterPro" id="IPR036291">
    <property type="entry name" value="NAD(P)-bd_dom_sf"/>
</dbReference>
<feature type="domain" description="Enoyl reductase (ER)" evidence="1">
    <location>
        <begin position="10"/>
        <end position="311"/>
    </location>
</feature>
<dbReference type="Pfam" id="PF08240">
    <property type="entry name" value="ADH_N"/>
    <property type="match status" value="1"/>
</dbReference>
<dbReference type="Gene3D" id="3.40.50.720">
    <property type="entry name" value="NAD(P)-binding Rossmann-like Domain"/>
    <property type="match status" value="1"/>
</dbReference>
<dbReference type="Pfam" id="PF13602">
    <property type="entry name" value="ADH_zinc_N_2"/>
    <property type="match status" value="1"/>
</dbReference>
<comment type="caution">
    <text evidence="2">The sequence shown here is derived from an EMBL/GenBank/DDBJ whole genome shotgun (WGS) entry which is preliminary data.</text>
</comment>
<dbReference type="Proteomes" id="UP001597073">
    <property type="component" value="Unassembled WGS sequence"/>
</dbReference>
<dbReference type="Gene3D" id="3.90.180.10">
    <property type="entry name" value="Medium-chain alcohol dehydrogenases, catalytic domain"/>
    <property type="match status" value="1"/>
</dbReference>
<keyword evidence="2" id="KW-0560">Oxidoreductase</keyword>
<dbReference type="InterPro" id="IPR002364">
    <property type="entry name" value="Quin_OxRdtase/zeta-crystal_CS"/>
</dbReference>
<dbReference type="SMART" id="SM00829">
    <property type="entry name" value="PKS_ER"/>
    <property type="match status" value="1"/>
</dbReference>
<dbReference type="InterPro" id="IPR013154">
    <property type="entry name" value="ADH-like_N"/>
</dbReference>
<dbReference type="SUPFAM" id="SSF51735">
    <property type="entry name" value="NAD(P)-binding Rossmann-fold domains"/>
    <property type="match status" value="1"/>
</dbReference>
<dbReference type="EC" id="1.-.-.-" evidence="2"/>
<dbReference type="RefSeq" id="WP_377140237.1">
    <property type="nucleotide sequence ID" value="NZ_JBHTIA010000003.1"/>
</dbReference>
<gene>
    <name evidence="2" type="ORF">ACFQZI_06905</name>
</gene>
<evidence type="ECO:0000313" key="3">
    <source>
        <dbReference type="Proteomes" id="UP001597073"/>
    </source>
</evidence>
<dbReference type="GO" id="GO:0016491">
    <property type="term" value="F:oxidoreductase activity"/>
    <property type="evidence" value="ECO:0007669"/>
    <property type="project" value="UniProtKB-KW"/>
</dbReference>
<dbReference type="PROSITE" id="PS01162">
    <property type="entry name" value="QOR_ZETA_CRYSTAL"/>
    <property type="match status" value="1"/>
</dbReference>
<keyword evidence="3" id="KW-1185">Reference proteome</keyword>
<dbReference type="PANTHER" id="PTHR44013">
    <property type="entry name" value="ZINC-TYPE ALCOHOL DEHYDROGENASE-LIKE PROTEIN C16A3.02C"/>
    <property type="match status" value="1"/>
</dbReference>
<sequence length="313" mass="32611">MKAYVLNTPGEAANLELKELPVSSPAEGQVLVKVKAISINPVDVKTRAGYGFYGRLKDVDPLILGWDIAGTVEQTGSGVTGLEPGDDVFGMVSFPGLGEAYAEYVNAPAAHLSLKPGNVSFESAAAATLAALTAYQVLVKQANIGAGDKILVPAASGGVGHFAVQIAKYLGAHVTGTSSARNKDFVISLGADEHEDYNLPALDEKIRNFDFVFDTVGGESTDRFLPLIKPGGSLISIPAPQSEATQAKAKELGVAISFYLVKSDGESMKEIAKLMEAGIIKSHVSAVFPFGELPAAHLAVESGRTTGKVIVAV</sequence>
<dbReference type="SUPFAM" id="SSF50129">
    <property type="entry name" value="GroES-like"/>
    <property type="match status" value="1"/>
</dbReference>
<organism evidence="2 3">
    <name type="scientific">Mucilaginibacter lutimaris</name>
    <dbReference type="NCBI Taxonomy" id="931629"/>
    <lineage>
        <taxon>Bacteria</taxon>
        <taxon>Pseudomonadati</taxon>
        <taxon>Bacteroidota</taxon>
        <taxon>Sphingobacteriia</taxon>
        <taxon>Sphingobacteriales</taxon>
        <taxon>Sphingobacteriaceae</taxon>
        <taxon>Mucilaginibacter</taxon>
    </lineage>
</organism>
<proteinExistence type="predicted"/>
<protein>
    <submittedName>
        <fullName evidence="2">NADP-dependent oxidoreductase</fullName>
        <ecNumber evidence="2">1.-.-.-</ecNumber>
    </submittedName>
</protein>
<reference evidence="3" key="1">
    <citation type="journal article" date="2019" name="Int. J. Syst. Evol. Microbiol.">
        <title>The Global Catalogue of Microorganisms (GCM) 10K type strain sequencing project: providing services to taxonomists for standard genome sequencing and annotation.</title>
        <authorList>
            <consortium name="The Broad Institute Genomics Platform"/>
            <consortium name="The Broad Institute Genome Sequencing Center for Infectious Disease"/>
            <person name="Wu L."/>
            <person name="Ma J."/>
        </authorList>
    </citation>
    <scope>NUCLEOTIDE SEQUENCE [LARGE SCALE GENOMIC DNA]</scope>
    <source>
        <strain evidence="3">CCUG 60742</strain>
    </source>
</reference>